<proteinExistence type="inferred from homology"/>
<dbReference type="GO" id="GO:0031412">
    <property type="term" value="P:gas vesicle organization"/>
    <property type="evidence" value="ECO:0007669"/>
    <property type="project" value="InterPro"/>
</dbReference>
<dbReference type="Proteomes" id="UP001165135">
    <property type="component" value="Unassembled WGS sequence"/>
</dbReference>
<evidence type="ECO:0000256" key="1">
    <source>
        <dbReference type="ARBA" id="ARBA00022987"/>
    </source>
</evidence>
<organism evidence="4 5">
    <name type="scientific">Actinoallomurus iriomotensis</name>
    <dbReference type="NCBI Taxonomy" id="478107"/>
    <lineage>
        <taxon>Bacteria</taxon>
        <taxon>Bacillati</taxon>
        <taxon>Actinomycetota</taxon>
        <taxon>Actinomycetes</taxon>
        <taxon>Streptosporangiales</taxon>
        <taxon>Thermomonosporaceae</taxon>
        <taxon>Actinoallomurus</taxon>
    </lineage>
</organism>
<dbReference type="InterPro" id="IPR009430">
    <property type="entry name" value="GvpL/GvpF"/>
</dbReference>
<evidence type="ECO:0000313" key="4">
    <source>
        <dbReference type="EMBL" id="GLY74009.1"/>
    </source>
</evidence>
<gene>
    <name evidence="4" type="ORF">Airi01_022760</name>
</gene>
<evidence type="ECO:0000256" key="2">
    <source>
        <dbReference type="ARBA" id="ARBA00035108"/>
    </source>
</evidence>
<accession>A0A9W6RE99</accession>
<evidence type="ECO:0000313" key="5">
    <source>
        <dbReference type="Proteomes" id="UP001165135"/>
    </source>
</evidence>
<dbReference type="EMBL" id="BSTJ01000002">
    <property type="protein sequence ID" value="GLY74009.1"/>
    <property type="molecule type" value="Genomic_DNA"/>
</dbReference>
<evidence type="ECO:0000256" key="3">
    <source>
        <dbReference type="ARBA" id="ARBA00035643"/>
    </source>
</evidence>
<dbReference type="PANTHER" id="PTHR36852">
    <property type="entry name" value="PROTEIN GVPL 2"/>
    <property type="match status" value="1"/>
</dbReference>
<comment type="subcellular location">
    <subcellularLocation>
        <location evidence="2">Gas vesicle</location>
    </subcellularLocation>
</comment>
<comment type="caution">
    <text evidence="4">The sequence shown here is derived from an EMBL/GenBank/DDBJ whole genome shotgun (WGS) entry which is preliminary data.</text>
</comment>
<dbReference type="RefSeq" id="WP_285619657.1">
    <property type="nucleotide sequence ID" value="NZ_BSTJ01000002.1"/>
</dbReference>
<dbReference type="AlphaFoldDB" id="A0A9W6RE99"/>
<sequence>MTTPQTSGATQYVYGIIRADASIPDDLTGVDDQPVSVVAHGPCAALVSDLAQQRPLGERADLLAHQRVLDVFVSAGVDILPFRFGAALGSREAVEKELLTENGERLSQVLDGLKGRQELRVKATYVQEAILREVMTEEPEVAELNERVRNVPEDASDAVYYDRVRLGELVAQSVKRRRDEEGARLLDGLAPAASAVAAHPPVREEDVLDASFLVERGKLADFQRAVDALAGDTEGRLTLRLVGPLPPYSFVPEE</sequence>
<dbReference type="Pfam" id="PF06386">
    <property type="entry name" value="GvpL_GvpF"/>
    <property type="match status" value="1"/>
</dbReference>
<reference evidence="4" key="1">
    <citation type="submission" date="2023-03" db="EMBL/GenBank/DDBJ databases">
        <title>Actinoallomurus iriomotensis NBRC 103681.</title>
        <authorList>
            <person name="Ichikawa N."/>
            <person name="Sato H."/>
            <person name="Tonouchi N."/>
        </authorList>
    </citation>
    <scope>NUCLEOTIDE SEQUENCE</scope>
    <source>
        <strain evidence="4">NBRC 103681</strain>
    </source>
</reference>
<dbReference type="GO" id="GO:0031411">
    <property type="term" value="C:gas vesicle"/>
    <property type="evidence" value="ECO:0007669"/>
    <property type="project" value="UniProtKB-SubCell"/>
</dbReference>
<comment type="similarity">
    <text evidence="3">Belongs to the gas vesicle GvpF/GvpL family.</text>
</comment>
<protein>
    <submittedName>
        <fullName evidence="4">Gas vesicle protein</fullName>
    </submittedName>
</protein>
<keyword evidence="1" id="KW-0304">Gas vesicle</keyword>
<name>A0A9W6RE99_9ACTN</name>
<dbReference type="PANTHER" id="PTHR36852:SF1">
    <property type="entry name" value="PROTEIN GVPL 2"/>
    <property type="match status" value="1"/>
</dbReference>